<proteinExistence type="predicted"/>
<dbReference type="AlphaFoldDB" id="E6Q1F4"/>
<name>E6Q1F4_9ZZZZ</name>
<evidence type="ECO:0000256" key="2">
    <source>
        <dbReference type="ARBA" id="ARBA00023315"/>
    </source>
</evidence>
<dbReference type="Gene3D" id="3.40.630.30">
    <property type="match status" value="1"/>
</dbReference>
<evidence type="ECO:0008006" key="4">
    <source>
        <dbReference type="Google" id="ProtNLM"/>
    </source>
</evidence>
<dbReference type="PANTHER" id="PTHR36449:SF1">
    <property type="entry name" value="ACETYLTRANSFERASE"/>
    <property type="match status" value="1"/>
</dbReference>
<organism evidence="3">
    <name type="scientific">mine drainage metagenome</name>
    <dbReference type="NCBI Taxonomy" id="410659"/>
    <lineage>
        <taxon>unclassified sequences</taxon>
        <taxon>metagenomes</taxon>
        <taxon>ecological metagenomes</taxon>
    </lineage>
</organism>
<evidence type="ECO:0000313" key="3">
    <source>
        <dbReference type="EMBL" id="CBI01014.1"/>
    </source>
</evidence>
<dbReference type="EMBL" id="CABO01000013">
    <property type="protein sequence ID" value="CBI01014.1"/>
    <property type="molecule type" value="Genomic_DNA"/>
</dbReference>
<accession>E6Q1F4</accession>
<protein>
    <recommendedName>
        <fullName evidence="4">GCN5-related N-acetyltransferase</fullName>
    </recommendedName>
</protein>
<gene>
    <name evidence="3" type="ORF">CARN4_0367</name>
</gene>
<keyword evidence="2" id="KW-0012">Acyltransferase</keyword>
<reference evidence="3" key="1">
    <citation type="submission" date="2009-10" db="EMBL/GenBank/DDBJ databases">
        <title>Diversity of trophic interactions inside an arsenic-rich microbial ecosystem.</title>
        <authorList>
            <person name="Bertin P.N."/>
            <person name="Heinrich-Salmeron A."/>
            <person name="Pelletier E."/>
            <person name="Goulhen-Chollet F."/>
            <person name="Arsene-Ploetze F."/>
            <person name="Gallien S."/>
            <person name="Calteau A."/>
            <person name="Vallenet D."/>
            <person name="Casiot C."/>
            <person name="Chane-Woon-Ming B."/>
            <person name="Giloteaux L."/>
            <person name="Barakat M."/>
            <person name="Bonnefoy V."/>
            <person name="Bruneel O."/>
            <person name="Chandler M."/>
            <person name="Cleiss J."/>
            <person name="Duran R."/>
            <person name="Elbaz-Poulichet F."/>
            <person name="Fonknechten N."/>
            <person name="Lauga B."/>
            <person name="Mornico D."/>
            <person name="Ortet P."/>
            <person name="Schaeffer C."/>
            <person name="Siguier P."/>
            <person name="Alexander Thil Smith A."/>
            <person name="Van Dorsselaer A."/>
            <person name="Weissenbach J."/>
            <person name="Medigue C."/>
            <person name="Le Paslier D."/>
        </authorList>
    </citation>
    <scope>NUCLEOTIDE SEQUENCE</scope>
</reference>
<dbReference type="GO" id="GO:0016746">
    <property type="term" value="F:acyltransferase activity"/>
    <property type="evidence" value="ECO:0007669"/>
    <property type="project" value="UniProtKB-KW"/>
</dbReference>
<comment type="caution">
    <text evidence="3">The sequence shown here is derived from an EMBL/GenBank/DDBJ whole genome shotgun (WGS) entry which is preliminary data.</text>
</comment>
<dbReference type="PANTHER" id="PTHR36449">
    <property type="entry name" value="ACETYLTRANSFERASE-RELATED"/>
    <property type="match status" value="1"/>
</dbReference>
<evidence type="ECO:0000256" key="1">
    <source>
        <dbReference type="ARBA" id="ARBA00022679"/>
    </source>
</evidence>
<sequence>MTSNDNSGARLRIRIVPLDPSLHDRKSFQCGNDAVDRYLRTTAAQATRYYCAATFILVTVDNPSEVLGYYTLAPHEYRDGELDLATARTLKVHGLQRIPVLLLGQLELPMRK</sequence>
<keyword evidence="1" id="KW-0808">Transferase</keyword>